<evidence type="ECO:0000313" key="7">
    <source>
        <dbReference type="EMBL" id="KAK9192790.1"/>
    </source>
</evidence>
<evidence type="ECO:0000256" key="3">
    <source>
        <dbReference type="ARBA" id="ARBA00022963"/>
    </source>
</evidence>
<keyword evidence="3 5" id="KW-0442">Lipid degradation</keyword>
<dbReference type="EMBL" id="JBCGBO010000006">
    <property type="protein sequence ID" value="KAK9192790.1"/>
    <property type="molecule type" value="Genomic_DNA"/>
</dbReference>
<keyword evidence="8" id="KW-1185">Reference proteome</keyword>
<protein>
    <recommendedName>
        <fullName evidence="5">Phospholipase A1</fullName>
        <ecNumber evidence="5">3.1.1.-</ecNumber>
    </recommendedName>
</protein>
<name>A0AAP0LYP5_9ROSI</name>
<dbReference type="Proteomes" id="UP001428341">
    <property type="component" value="Unassembled WGS sequence"/>
</dbReference>
<evidence type="ECO:0000259" key="6">
    <source>
        <dbReference type="Pfam" id="PF01764"/>
    </source>
</evidence>
<keyword evidence="2 5" id="KW-0378">Hydrolase</keyword>
<dbReference type="InterPro" id="IPR033556">
    <property type="entry name" value="PLA"/>
</dbReference>
<proteinExistence type="inferred from homology"/>
<sequence>MSITVTGHSLGSVLATLNAADLVANGYYKPTGSDTASGCVVMTIVFASPRVGDSALRTVFEEQNLLRVLRITNKNDIVLDVPPVLFLHNLENYPHGIAGTSQGDDDDDFVLAFDRDISLVNKGFDLLNDKHRVPPNW</sequence>
<organism evidence="7 8">
    <name type="scientific">Citrus x changshan-huyou</name>
    <dbReference type="NCBI Taxonomy" id="2935761"/>
    <lineage>
        <taxon>Eukaryota</taxon>
        <taxon>Viridiplantae</taxon>
        <taxon>Streptophyta</taxon>
        <taxon>Embryophyta</taxon>
        <taxon>Tracheophyta</taxon>
        <taxon>Spermatophyta</taxon>
        <taxon>Magnoliopsida</taxon>
        <taxon>eudicotyledons</taxon>
        <taxon>Gunneridae</taxon>
        <taxon>Pentapetalae</taxon>
        <taxon>rosids</taxon>
        <taxon>malvids</taxon>
        <taxon>Sapindales</taxon>
        <taxon>Rutaceae</taxon>
        <taxon>Aurantioideae</taxon>
        <taxon>Citrus</taxon>
    </lineage>
</organism>
<evidence type="ECO:0000256" key="2">
    <source>
        <dbReference type="ARBA" id="ARBA00022801"/>
    </source>
</evidence>
<comment type="caution">
    <text evidence="7">The sequence shown here is derived from an EMBL/GenBank/DDBJ whole genome shotgun (WGS) entry which is preliminary data.</text>
</comment>
<dbReference type="Gene3D" id="3.40.50.1820">
    <property type="entry name" value="alpha/beta hydrolase"/>
    <property type="match status" value="1"/>
</dbReference>
<dbReference type="PANTHER" id="PTHR31828:SF20">
    <property type="entry name" value="PHOSPHOLIPASE A1"/>
    <property type="match status" value="1"/>
</dbReference>
<dbReference type="Pfam" id="PF01764">
    <property type="entry name" value="Lipase_3"/>
    <property type="match status" value="1"/>
</dbReference>
<accession>A0AAP0LYP5</accession>
<dbReference type="CDD" id="cd00519">
    <property type="entry name" value="Lipase_3"/>
    <property type="match status" value="1"/>
</dbReference>
<evidence type="ECO:0000256" key="5">
    <source>
        <dbReference type="RuleBase" id="RU367093"/>
    </source>
</evidence>
<dbReference type="AlphaFoldDB" id="A0AAP0LYP5"/>
<dbReference type="GO" id="GO:0008970">
    <property type="term" value="F:phospholipase A1 activity"/>
    <property type="evidence" value="ECO:0007669"/>
    <property type="project" value="UniProtKB-UniRule"/>
</dbReference>
<dbReference type="PANTHER" id="PTHR31828">
    <property type="entry name" value="PHOSPHOLIPASE A1-IIGAMMA"/>
    <property type="match status" value="1"/>
</dbReference>
<evidence type="ECO:0000313" key="8">
    <source>
        <dbReference type="Proteomes" id="UP001428341"/>
    </source>
</evidence>
<dbReference type="InterPro" id="IPR002921">
    <property type="entry name" value="Fungal_lipase-type"/>
</dbReference>
<keyword evidence="4 5" id="KW-0443">Lipid metabolism</keyword>
<dbReference type="SUPFAM" id="SSF53474">
    <property type="entry name" value="alpha/beta-Hydrolases"/>
    <property type="match status" value="1"/>
</dbReference>
<evidence type="ECO:0000256" key="1">
    <source>
        <dbReference type="ARBA" id="ARBA00010701"/>
    </source>
</evidence>
<feature type="domain" description="Fungal lipase-type" evidence="6">
    <location>
        <begin position="1"/>
        <end position="84"/>
    </location>
</feature>
<dbReference type="GO" id="GO:0016042">
    <property type="term" value="P:lipid catabolic process"/>
    <property type="evidence" value="ECO:0007669"/>
    <property type="project" value="UniProtKB-UniRule"/>
</dbReference>
<comment type="similarity">
    <text evidence="1 5">Belongs to the AB hydrolase superfamily. Lipase family.</text>
</comment>
<evidence type="ECO:0000256" key="4">
    <source>
        <dbReference type="ARBA" id="ARBA00023098"/>
    </source>
</evidence>
<dbReference type="EC" id="3.1.1.-" evidence="5"/>
<dbReference type="InterPro" id="IPR029058">
    <property type="entry name" value="AB_hydrolase_fold"/>
</dbReference>
<comment type="function">
    <text evidence="5">Acylhydrolase that catalyzes the hydrolysis of phospholipids at the sn-1 position.</text>
</comment>
<gene>
    <name evidence="7" type="ORF">WN944_003483</name>
</gene>
<reference evidence="7 8" key="1">
    <citation type="submission" date="2024-05" db="EMBL/GenBank/DDBJ databases">
        <title>Haplotype-resolved chromosome-level genome assembly of Huyou (Citrus changshanensis).</title>
        <authorList>
            <person name="Miao C."/>
            <person name="Chen W."/>
            <person name="Wu Y."/>
            <person name="Wang L."/>
            <person name="Zhao S."/>
            <person name="Grierson D."/>
            <person name="Xu C."/>
            <person name="Chen K."/>
        </authorList>
    </citation>
    <scope>NUCLEOTIDE SEQUENCE [LARGE SCALE GENOMIC DNA]</scope>
    <source>
        <strain evidence="7">01-14</strain>
        <tissue evidence="7">Leaf</tissue>
    </source>
</reference>